<organism evidence="1 2">
    <name type="scientific">Eiseniibacteriota bacterium</name>
    <dbReference type="NCBI Taxonomy" id="2212470"/>
    <lineage>
        <taxon>Bacteria</taxon>
        <taxon>Candidatus Eiseniibacteriota</taxon>
    </lineage>
</organism>
<dbReference type="EMBL" id="JAHJDP010000099">
    <property type="protein sequence ID" value="MBU2692762.1"/>
    <property type="molecule type" value="Genomic_DNA"/>
</dbReference>
<proteinExistence type="predicted"/>
<reference evidence="1" key="1">
    <citation type="submission" date="2021-05" db="EMBL/GenBank/DDBJ databases">
        <title>Energy efficiency and biological interactions define the core microbiome of deep oligotrophic groundwater.</title>
        <authorList>
            <person name="Mehrshad M."/>
            <person name="Lopez-Fernandez M."/>
            <person name="Bell E."/>
            <person name="Bernier-Latmani R."/>
            <person name="Bertilsson S."/>
            <person name="Dopson M."/>
        </authorList>
    </citation>
    <scope>NUCLEOTIDE SEQUENCE</scope>
    <source>
        <strain evidence="1">Modern_marine.mb.64</strain>
    </source>
</reference>
<accession>A0A948S005</accession>
<gene>
    <name evidence="1" type="ORF">KJ970_17735</name>
</gene>
<dbReference type="Proteomes" id="UP000777784">
    <property type="component" value="Unassembled WGS sequence"/>
</dbReference>
<comment type="caution">
    <text evidence="1">The sequence shown here is derived from an EMBL/GenBank/DDBJ whole genome shotgun (WGS) entry which is preliminary data.</text>
</comment>
<name>A0A948S005_UNCEI</name>
<dbReference type="AlphaFoldDB" id="A0A948S005"/>
<protein>
    <submittedName>
        <fullName evidence="1">Uncharacterized protein</fullName>
    </submittedName>
</protein>
<evidence type="ECO:0000313" key="2">
    <source>
        <dbReference type="Proteomes" id="UP000777784"/>
    </source>
</evidence>
<sequence length="131" mass="15088">MEQILEYSDTSFPCGPFVIDQTAYTPRRREATKGLTQSAVGPVNTVRPALRHIGCMWLDDGDENRRCGRQVAWTVGISLAWPRVYCEKHGRLIMDRHDQEIVRRELGRMRKVSQRRPIERIADSGRVLQPA</sequence>
<evidence type="ECO:0000313" key="1">
    <source>
        <dbReference type="EMBL" id="MBU2692762.1"/>
    </source>
</evidence>